<name>A0A1T4WLP5_9BACT</name>
<gene>
    <name evidence="2" type="ORF">SAMN02745704_01042</name>
</gene>
<dbReference type="InterPro" id="IPR059232">
    <property type="entry name" value="Porin_put"/>
</dbReference>
<proteinExistence type="predicted"/>
<protein>
    <recommendedName>
        <fullName evidence="4">Porin</fullName>
    </recommendedName>
</protein>
<feature type="chain" id="PRO_5013318516" description="Porin" evidence="1">
    <location>
        <begin position="24"/>
        <end position="482"/>
    </location>
</feature>
<keyword evidence="3" id="KW-1185">Reference proteome</keyword>
<dbReference type="AlphaFoldDB" id="A0A1T4WLP5"/>
<evidence type="ECO:0008006" key="4">
    <source>
        <dbReference type="Google" id="ProtNLM"/>
    </source>
</evidence>
<dbReference type="OrthoDB" id="5464498at2"/>
<evidence type="ECO:0000313" key="2">
    <source>
        <dbReference type="EMBL" id="SKA77795.1"/>
    </source>
</evidence>
<organism evidence="2 3">
    <name type="scientific">Paucidesulfovibrio gracilis DSM 16080</name>
    <dbReference type="NCBI Taxonomy" id="1121449"/>
    <lineage>
        <taxon>Bacteria</taxon>
        <taxon>Pseudomonadati</taxon>
        <taxon>Thermodesulfobacteriota</taxon>
        <taxon>Desulfovibrionia</taxon>
        <taxon>Desulfovibrionales</taxon>
        <taxon>Desulfovibrionaceae</taxon>
        <taxon>Paucidesulfovibrio</taxon>
    </lineage>
</organism>
<feature type="signal peptide" evidence="1">
    <location>
        <begin position="1"/>
        <end position="23"/>
    </location>
</feature>
<dbReference type="Proteomes" id="UP000190027">
    <property type="component" value="Unassembled WGS sequence"/>
</dbReference>
<keyword evidence="1" id="KW-0732">Signal</keyword>
<accession>A0A1T4WLP5</accession>
<evidence type="ECO:0000313" key="3">
    <source>
        <dbReference type="Proteomes" id="UP000190027"/>
    </source>
</evidence>
<dbReference type="EMBL" id="FUYC01000003">
    <property type="protein sequence ID" value="SKA77795.1"/>
    <property type="molecule type" value="Genomic_DNA"/>
</dbReference>
<dbReference type="STRING" id="1121449.SAMN02745704_01042"/>
<reference evidence="2 3" key="1">
    <citation type="submission" date="2017-02" db="EMBL/GenBank/DDBJ databases">
        <authorList>
            <person name="Peterson S.W."/>
        </authorList>
    </citation>
    <scope>NUCLEOTIDE SEQUENCE [LARGE SCALE GENOMIC DNA]</scope>
    <source>
        <strain evidence="2 3">DSM 16080</strain>
    </source>
</reference>
<dbReference type="NCBIfam" id="NF033939">
    <property type="entry name" value="DESULF_POR1"/>
    <property type="match status" value="1"/>
</dbReference>
<dbReference type="RefSeq" id="WP_078716619.1">
    <property type="nucleotide sequence ID" value="NZ_FUYC01000003.1"/>
</dbReference>
<evidence type="ECO:0000256" key="1">
    <source>
        <dbReference type="SAM" id="SignalP"/>
    </source>
</evidence>
<sequence>MKRIVVLATLLAMVIGTASMASAADITATGSWKIFAAWSDNLDYDDDTDAAAESDFDVWQRMRTQFNFTASENLTGALQLEIGTSAWGEPGAGADLGGDDVAIEVKSAYVNWVWPNTDVSLTAGLMPLALPTGRFGNPVMDDDVAAFVANAPITENVGILAGWARAASNLDDDGTIAGANTTQNAYLDVVFAVLPVTFDGIGVTPYFAYAYSNEDFGAQVLNPANAGLFNEADMGQLAGTLSNMAPTNDVNFGTESLDAWWGGFAFNMTMFDPFTVDASFVYGSADAGADFDRSGWQADVAVAYNGFDVVTPELFFAYTSGEDDDRGDSERLPTIAGDYAQGDYFFNSGGLVIDGPQDMAAQLGYWALGLNLKDISFLDGLTHRVGIMYAAGTNDENLVAHAAANANFNGIAAYGNTLTDEDSIWEFSLVNEYQIYDELTATLGLAYIAADYDEDVWRGNGLTAGADDEDGARMSIGIEYKF</sequence>